<dbReference type="EMBL" id="JAWQEG010008975">
    <property type="protein sequence ID" value="KAK3849357.1"/>
    <property type="molecule type" value="Genomic_DNA"/>
</dbReference>
<feature type="compositionally biased region" description="Basic and acidic residues" evidence="1">
    <location>
        <begin position="29"/>
        <end position="38"/>
    </location>
</feature>
<protein>
    <submittedName>
        <fullName evidence="2">Uncharacterized protein</fullName>
    </submittedName>
</protein>
<reference evidence="2" key="1">
    <citation type="submission" date="2023-10" db="EMBL/GenBank/DDBJ databases">
        <title>Genome assemblies of two species of porcelain crab, Petrolisthes cinctipes and Petrolisthes manimaculis (Anomura: Porcellanidae).</title>
        <authorList>
            <person name="Angst P."/>
        </authorList>
    </citation>
    <scope>NUCLEOTIDE SEQUENCE</scope>
    <source>
        <strain evidence="2">PB745_01</strain>
        <tissue evidence="2">Gill</tissue>
    </source>
</reference>
<sequence>MGSGAGGVRARKVRPEERVMKSRSSKIKWNHDPKLVAK</sequence>
<dbReference type="AlphaFoldDB" id="A0AAE1EEQ5"/>
<evidence type="ECO:0000313" key="3">
    <source>
        <dbReference type="Proteomes" id="UP001286313"/>
    </source>
</evidence>
<evidence type="ECO:0000256" key="1">
    <source>
        <dbReference type="SAM" id="MobiDB-lite"/>
    </source>
</evidence>
<dbReference type="Proteomes" id="UP001286313">
    <property type="component" value="Unassembled WGS sequence"/>
</dbReference>
<accession>A0AAE1EEQ5</accession>
<keyword evidence="3" id="KW-1185">Reference proteome</keyword>
<name>A0AAE1EEQ5_PETCI</name>
<organism evidence="2 3">
    <name type="scientific">Petrolisthes cinctipes</name>
    <name type="common">Flat porcelain crab</name>
    <dbReference type="NCBI Taxonomy" id="88211"/>
    <lineage>
        <taxon>Eukaryota</taxon>
        <taxon>Metazoa</taxon>
        <taxon>Ecdysozoa</taxon>
        <taxon>Arthropoda</taxon>
        <taxon>Crustacea</taxon>
        <taxon>Multicrustacea</taxon>
        <taxon>Malacostraca</taxon>
        <taxon>Eumalacostraca</taxon>
        <taxon>Eucarida</taxon>
        <taxon>Decapoda</taxon>
        <taxon>Pleocyemata</taxon>
        <taxon>Anomura</taxon>
        <taxon>Galatheoidea</taxon>
        <taxon>Porcellanidae</taxon>
        <taxon>Petrolisthes</taxon>
    </lineage>
</organism>
<proteinExistence type="predicted"/>
<feature type="region of interest" description="Disordered" evidence="1">
    <location>
        <begin position="1"/>
        <end position="38"/>
    </location>
</feature>
<feature type="non-terminal residue" evidence="2">
    <location>
        <position position="38"/>
    </location>
</feature>
<evidence type="ECO:0000313" key="2">
    <source>
        <dbReference type="EMBL" id="KAK3849357.1"/>
    </source>
</evidence>
<comment type="caution">
    <text evidence="2">The sequence shown here is derived from an EMBL/GenBank/DDBJ whole genome shotgun (WGS) entry which is preliminary data.</text>
</comment>
<gene>
    <name evidence="2" type="ORF">Pcinc_043885</name>
</gene>